<evidence type="ECO:0000313" key="3">
    <source>
        <dbReference type="Proteomes" id="UP000620224"/>
    </source>
</evidence>
<dbReference type="EMBL" id="BMUE01000010">
    <property type="protein sequence ID" value="GGW63546.1"/>
    <property type="molecule type" value="Genomic_DNA"/>
</dbReference>
<comment type="caution">
    <text evidence="2">The sequence shown here is derived from an EMBL/GenBank/DDBJ whole genome shotgun (WGS) entry which is preliminary data.</text>
</comment>
<feature type="compositionally biased region" description="Polar residues" evidence="1">
    <location>
        <begin position="101"/>
        <end position="113"/>
    </location>
</feature>
<feature type="compositionally biased region" description="Basic and acidic residues" evidence="1">
    <location>
        <begin position="23"/>
        <end position="36"/>
    </location>
</feature>
<reference evidence="2 3" key="1">
    <citation type="journal article" date="2014" name="Int. J. Syst. Evol. Microbiol.">
        <title>Complete genome sequence of Corynebacterium casei LMG S-19264T (=DSM 44701T), isolated from a smear-ripened cheese.</title>
        <authorList>
            <consortium name="US DOE Joint Genome Institute (JGI-PGF)"/>
            <person name="Walter F."/>
            <person name="Albersmeier A."/>
            <person name="Kalinowski J."/>
            <person name="Ruckert C."/>
        </authorList>
    </citation>
    <scope>NUCLEOTIDE SEQUENCE [LARGE SCALE GENOMIC DNA]</scope>
    <source>
        <strain evidence="2 3">JCM 4490</strain>
    </source>
</reference>
<feature type="region of interest" description="Disordered" evidence="1">
    <location>
        <begin position="91"/>
        <end position="144"/>
    </location>
</feature>
<organism evidence="2 3">
    <name type="scientific">Streptomyces lucensis JCM 4490</name>
    <dbReference type="NCBI Taxonomy" id="1306176"/>
    <lineage>
        <taxon>Bacteria</taxon>
        <taxon>Bacillati</taxon>
        <taxon>Actinomycetota</taxon>
        <taxon>Actinomycetes</taxon>
        <taxon>Kitasatosporales</taxon>
        <taxon>Streptomycetaceae</taxon>
        <taxon>Streptomyces</taxon>
    </lineage>
</organism>
<name>A0A918MSW8_9ACTN</name>
<dbReference type="AlphaFoldDB" id="A0A918MSW8"/>
<evidence type="ECO:0000313" key="2">
    <source>
        <dbReference type="EMBL" id="GGW63546.1"/>
    </source>
</evidence>
<sequence length="144" mass="15451">MRGLGEPLPGGDRLEVLEGDGGDASHGEGEQERPVDGHAVIVRLGACAPTGAVRRRVAHRLRPQAAGCRPCRAEAFEAQLSRLVTMHTQCRRPVTRAARPSTDSPGTGRNSPEATRGRPDVSPDSSALEVTVEGKVEERWPREC</sequence>
<gene>
    <name evidence="2" type="ORF">GCM10010503_45800</name>
</gene>
<proteinExistence type="predicted"/>
<dbReference type="Proteomes" id="UP000620224">
    <property type="component" value="Unassembled WGS sequence"/>
</dbReference>
<keyword evidence="3" id="KW-1185">Reference proteome</keyword>
<accession>A0A918MSW8</accession>
<protein>
    <submittedName>
        <fullName evidence="2">Uncharacterized protein</fullName>
    </submittedName>
</protein>
<feature type="region of interest" description="Disordered" evidence="1">
    <location>
        <begin position="1"/>
        <end position="37"/>
    </location>
</feature>
<evidence type="ECO:0000256" key="1">
    <source>
        <dbReference type="SAM" id="MobiDB-lite"/>
    </source>
</evidence>
<feature type="compositionally biased region" description="Basic and acidic residues" evidence="1">
    <location>
        <begin position="132"/>
        <end position="144"/>
    </location>
</feature>